<protein>
    <submittedName>
        <fullName evidence="2">Uncharacterized protein</fullName>
    </submittedName>
</protein>
<feature type="compositionally biased region" description="Pro residues" evidence="1">
    <location>
        <begin position="57"/>
        <end position="66"/>
    </location>
</feature>
<comment type="caution">
    <text evidence="2">The sequence shown here is derived from an EMBL/GenBank/DDBJ whole genome shotgun (WGS) entry which is preliminary data.</text>
</comment>
<dbReference type="AlphaFoldDB" id="A0ABD2MJ19"/>
<feature type="region of interest" description="Disordered" evidence="1">
    <location>
        <begin position="44"/>
        <end position="121"/>
    </location>
</feature>
<keyword evidence="3" id="KW-1185">Reference proteome</keyword>
<organism evidence="2 3">
    <name type="scientific">Cryptolaemus montrouzieri</name>
    <dbReference type="NCBI Taxonomy" id="559131"/>
    <lineage>
        <taxon>Eukaryota</taxon>
        <taxon>Metazoa</taxon>
        <taxon>Ecdysozoa</taxon>
        <taxon>Arthropoda</taxon>
        <taxon>Hexapoda</taxon>
        <taxon>Insecta</taxon>
        <taxon>Pterygota</taxon>
        <taxon>Neoptera</taxon>
        <taxon>Endopterygota</taxon>
        <taxon>Coleoptera</taxon>
        <taxon>Polyphaga</taxon>
        <taxon>Cucujiformia</taxon>
        <taxon>Coccinelloidea</taxon>
        <taxon>Coccinellidae</taxon>
        <taxon>Scymninae</taxon>
        <taxon>Scymnini</taxon>
        <taxon>Cryptolaemus</taxon>
    </lineage>
</organism>
<accession>A0ABD2MJ19</accession>
<evidence type="ECO:0000313" key="3">
    <source>
        <dbReference type="Proteomes" id="UP001516400"/>
    </source>
</evidence>
<dbReference type="Proteomes" id="UP001516400">
    <property type="component" value="Unassembled WGS sequence"/>
</dbReference>
<evidence type="ECO:0000313" key="2">
    <source>
        <dbReference type="EMBL" id="KAL3266401.1"/>
    </source>
</evidence>
<evidence type="ECO:0000256" key="1">
    <source>
        <dbReference type="SAM" id="MobiDB-lite"/>
    </source>
</evidence>
<feature type="compositionally biased region" description="Polar residues" evidence="1">
    <location>
        <begin position="168"/>
        <end position="184"/>
    </location>
</feature>
<dbReference type="EMBL" id="JABFTP020000001">
    <property type="protein sequence ID" value="KAL3266401.1"/>
    <property type="molecule type" value="Genomic_DNA"/>
</dbReference>
<name>A0ABD2MJ19_9CUCU</name>
<feature type="region of interest" description="Disordered" evidence="1">
    <location>
        <begin position="168"/>
        <end position="188"/>
    </location>
</feature>
<feature type="compositionally biased region" description="Polar residues" evidence="1">
    <location>
        <begin position="76"/>
        <end position="88"/>
    </location>
</feature>
<sequence>MDARKCLSNKPIFVLQTYEERLANTDLSEKLSERLTNLQIESSRENCLSRQNSANPALPPPPPPLPLEDSSLLLPNTNGQSPNTSKLTKLQKPKAPPVPEKRSTLSYQPPPCPTPDYDTLSISSSMSIQKHNGFSKSSQNDNVEMVSLESFEMYSTSGDKPRPPDIYFSNNTTPTNGSISSRTSTLKKQRPVSVTIGEYGNGTIKRQPGKLDFLQNGVNEIEKRNNQPITSQLASELAQTLNRSNLKRRTESMENLLNSPQIKPQSNGSVRISLSNMSKSLAKSTNDLSSTRETLSKMFANRVTINVNNTNEKKNDNKNGILKNSSVGIQPTHKPLVTQKSITFGDLPIVINDQPLHVIT</sequence>
<gene>
    <name evidence="2" type="ORF">HHI36_010578</name>
</gene>
<feature type="compositionally biased region" description="Polar residues" evidence="1">
    <location>
        <begin position="44"/>
        <end position="55"/>
    </location>
</feature>
<proteinExistence type="predicted"/>
<reference evidence="2 3" key="1">
    <citation type="journal article" date="2021" name="BMC Biol.">
        <title>Horizontally acquired antibacterial genes associated with adaptive radiation of ladybird beetles.</title>
        <authorList>
            <person name="Li H.S."/>
            <person name="Tang X.F."/>
            <person name="Huang Y.H."/>
            <person name="Xu Z.Y."/>
            <person name="Chen M.L."/>
            <person name="Du X.Y."/>
            <person name="Qiu B.Y."/>
            <person name="Chen P.T."/>
            <person name="Zhang W."/>
            <person name="Slipinski A."/>
            <person name="Escalona H.E."/>
            <person name="Waterhouse R.M."/>
            <person name="Zwick A."/>
            <person name="Pang H."/>
        </authorList>
    </citation>
    <scope>NUCLEOTIDE SEQUENCE [LARGE SCALE GENOMIC DNA]</scope>
    <source>
        <strain evidence="2">SYSU2018</strain>
    </source>
</reference>